<name>A0A917TDI4_9ACTN</name>
<dbReference type="GO" id="GO:0030313">
    <property type="term" value="C:cell envelope"/>
    <property type="evidence" value="ECO:0007669"/>
    <property type="project" value="UniProtKB-SubCell"/>
</dbReference>
<reference evidence="6" key="1">
    <citation type="journal article" date="2014" name="Int. J. Syst. Evol. Microbiol.">
        <title>Complete genome sequence of Corynebacterium casei LMG S-19264T (=DSM 44701T), isolated from a smear-ripened cheese.</title>
        <authorList>
            <consortium name="US DOE Joint Genome Institute (JGI-PGF)"/>
            <person name="Walter F."/>
            <person name="Albersmeier A."/>
            <person name="Kalinowski J."/>
            <person name="Ruckert C."/>
        </authorList>
    </citation>
    <scope>NUCLEOTIDE SEQUENCE</scope>
    <source>
        <strain evidence="6">CGMCC 4.7308</strain>
    </source>
</reference>
<comment type="caution">
    <text evidence="6">The sequence shown here is derived from an EMBL/GenBank/DDBJ whole genome shotgun (WGS) entry which is preliminary data.</text>
</comment>
<dbReference type="SUPFAM" id="SSF53822">
    <property type="entry name" value="Periplasmic binding protein-like I"/>
    <property type="match status" value="1"/>
</dbReference>
<gene>
    <name evidence="6" type="ORF">GCM10011594_43780</name>
</gene>
<reference evidence="6" key="2">
    <citation type="submission" date="2020-09" db="EMBL/GenBank/DDBJ databases">
        <authorList>
            <person name="Sun Q."/>
            <person name="Zhou Y."/>
        </authorList>
    </citation>
    <scope>NUCLEOTIDE SEQUENCE</scope>
    <source>
        <strain evidence="6">CGMCC 4.7308</strain>
    </source>
</reference>
<dbReference type="EMBL" id="BMNA01000022">
    <property type="protein sequence ID" value="GGM18939.1"/>
    <property type="molecule type" value="Genomic_DNA"/>
</dbReference>
<evidence type="ECO:0000313" key="6">
    <source>
        <dbReference type="EMBL" id="GGM18939.1"/>
    </source>
</evidence>
<feature type="domain" description="Periplasmic binding protein" evidence="5">
    <location>
        <begin position="78"/>
        <end position="313"/>
    </location>
</feature>
<keyword evidence="7" id="KW-1185">Reference proteome</keyword>
<evidence type="ECO:0000259" key="5">
    <source>
        <dbReference type="Pfam" id="PF13407"/>
    </source>
</evidence>
<evidence type="ECO:0000256" key="4">
    <source>
        <dbReference type="SAM" id="SignalP"/>
    </source>
</evidence>
<sequence>MNISASLRRRVVVALALGCTAGAALSGCATAAKTTTSASSAATSAAAGGSLAPSVYCGSDCKSQLTLKADPASIDCSVGVSWSSASFPYGAKSTQQIPEFAAQFFPKMKVTVSDGRGDATTQANQVDDMIAKKIKVLILSPQDAAALAGVAKKAMAAGIKVIAADRQVDADVSTYIGSDNTEAGVADGKAVVKMLGGKGNVVELAGSLGASPTIARGKGFRTGIEGSDIKILATQTANYDRAQGLKVMEDLLQKYGSGQIQGVYAHNDQMAFGAAQAIKEADRAGEIKVFSIDGEVDALKDVKNGTFATTVGYPLVVKESTIAAAKLCAGETVDPRIKLDSTLIDASNVDTYLPNPPQ</sequence>
<evidence type="ECO:0000313" key="7">
    <source>
        <dbReference type="Proteomes" id="UP000655208"/>
    </source>
</evidence>
<dbReference type="Gene3D" id="3.40.50.2300">
    <property type="match status" value="2"/>
</dbReference>
<dbReference type="Proteomes" id="UP000655208">
    <property type="component" value="Unassembled WGS sequence"/>
</dbReference>
<evidence type="ECO:0000256" key="3">
    <source>
        <dbReference type="ARBA" id="ARBA00022729"/>
    </source>
</evidence>
<dbReference type="GO" id="GO:0030246">
    <property type="term" value="F:carbohydrate binding"/>
    <property type="evidence" value="ECO:0007669"/>
    <property type="project" value="UniProtKB-ARBA"/>
</dbReference>
<organism evidence="6 7">
    <name type="scientific">Nakamurella endophytica</name>
    <dbReference type="NCBI Taxonomy" id="1748367"/>
    <lineage>
        <taxon>Bacteria</taxon>
        <taxon>Bacillati</taxon>
        <taxon>Actinomycetota</taxon>
        <taxon>Actinomycetes</taxon>
        <taxon>Nakamurellales</taxon>
        <taxon>Nakamurellaceae</taxon>
        <taxon>Nakamurella</taxon>
    </lineage>
</organism>
<dbReference type="Pfam" id="PF13407">
    <property type="entry name" value="Peripla_BP_4"/>
    <property type="match status" value="1"/>
</dbReference>
<comment type="similarity">
    <text evidence="2">Belongs to the bacterial solute-binding protein 2 family.</text>
</comment>
<feature type="chain" id="PRO_5038055478" description="Periplasmic binding protein domain-containing protein" evidence="4">
    <location>
        <begin position="32"/>
        <end position="358"/>
    </location>
</feature>
<dbReference type="CDD" id="cd06308">
    <property type="entry name" value="PBP1_sensor_kinase-like"/>
    <property type="match status" value="1"/>
</dbReference>
<proteinExistence type="inferred from homology"/>
<dbReference type="RefSeq" id="WP_188944990.1">
    <property type="nucleotide sequence ID" value="NZ_BMNA01000022.1"/>
</dbReference>
<protein>
    <recommendedName>
        <fullName evidence="5">Periplasmic binding protein domain-containing protein</fullName>
    </recommendedName>
</protein>
<dbReference type="AlphaFoldDB" id="A0A917TDI4"/>
<evidence type="ECO:0000256" key="2">
    <source>
        <dbReference type="ARBA" id="ARBA00007639"/>
    </source>
</evidence>
<dbReference type="InterPro" id="IPR025997">
    <property type="entry name" value="SBP_2_dom"/>
</dbReference>
<dbReference type="PANTHER" id="PTHR46847">
    <property type="entry name" value="D-ALLOSE-BINDING PERIPLASMIC PROTEIN-RELATED"/>
    <property type="match status" value="1"/>
</dbReference>
<accession>A0A917TDI4</accession>
<dbReference type="PANTHER" id="PTHR46847:SF1">
    <property type="entry name" value="D-ALLOSE-BINDING PERIPLASMIC PROTEIN-RELATED"/>
    <property type="match status" value="1"/>
</dbReference>
<comment type="subcellular location">
    <subcellularLocation>
        <location evidence="1">Cell envelope</location>
    </subcellularLocation>
</comment>
<feature type="signal peptide" evidence="4">
    <location>
        <begin position="1"/>
        <end position="31"/>
    </location>
</feature>
<evidence type="ECO:0000256" key="1">
    <source>
        <dbReference type="ARBA" id="ARBA00004196"/>
    </source>
</evidence>
<keyword evidence="3 4" id="KW-0732">Signal</keyword>
<dbReference type="InterPro" id="IPR028082">
    <property type="entry name" value="Peripla_BP_I"/>
</dbReference>